<name>A0A2T4UE74_9ACTN</name>
<accession>A0A2T4UE74</accession>
<evidence type="ECO:0000259" key="2">
    <source>
        <dbReference type="PROSITE" id="PS50093"/>
    </source>
</evidence>
<dbReference type="SMART" id="SM00089">
    <property type="entry name" value="PKD"/>
    <property type="match status" value="1"/>
</dbReference>
<dbReference type="Gene3D" id="2.60.40.10">
    <property type="entry name" value="Immunoglobulins"/>
    <property type="match status" value="1"/>
</dbReference>
<dbReference type="Proteomes" id="UP000240739">
    <property type="component" value="Unassembled WGS sequence"/>
</dbReference>
<dbReference type="AlphaFoldDB" id="A0A2T4UE74"/>
<dbReference type="SUPFAM" id="SSF49299">
    <property type="entry name" value="PKD domain"/>
    <property type="match status" value="1"/>
</dbReference>
<evidence type="ECO:0000313" key="4">
    <source>
        <dbReference type="Proteomes" id="UP000240739"/>
    </source>
</evidence>
<gene>
    <name evidence="3" type="ORF">C7Y72_17850</name>
</gene>
<evidence type="ECO:0000256" key="1">
    <source>
        <dbReference type="SAM" id="MobiDB-lite"/>
    </source>
</evidence>
<evidence type="ECO:0000313" key="3">
    <source>
        <dbReference type="EMBL" id="PTL55800.1"/>
    </source>
</evidence>
<proteinExistence type="predicted"/>
<dbReference type="InterPro" id="IPR013783">
    <property type="entry name" value="Ig-like_fold"/>
</dbReference>
<dbReference type="CDD" id="cd00146">
    <property type="entry name" value="PKD"/>
    <property type="match status" value="1"/>
</dbReference>
<dbReference type="Pfam" id="PF18911">
    <property type="entry name" value="PKD_4"/>
    <property type="match status" value="1"/>
</dbReference>
<keyword evidence="4" id="KW-1185">Reference proteome</keyword>
<protein>
    <recommendedName>
        <fullName evidence="2">PKD domain-containing protein</fullName>
    </recommendedName>
</protein>
<dbReference type="GO" id="GO:0005975">
    <property type="term" value="P:carbohydrate metabolic process"/>
    <property type="evidence" value="ECO:0007669"/>
    <property type="project" value="UniProtKB-ARBA"/>
</dbReference>
<dbReference type="InterPro" id="IPR022409">
    <property type="entry name" value="PKD/Chitinase_dom"/>
</dbReference>
<reference evidence="3 4" key="1">
    <citation type="submission" date="2018-03" db="EMBL/GenBank/DDBJ databases">
        <title>Aquarubrobacter algicola gen. nov., sp. nov., a novel actinobacterium isolated from shallow eutrophic lake during the end of cyanobacterial harmful algal blooms.</title>
        <authorList>
            <person name="Chun S.J."/>
        </authorList>
    </citation>
    <scope>NUCLEOTIDE SEQUENCE [LARGE SCALE GENOMIC DNA]</scope>
    <source>
        <strain evidence="3 4">Seoho-28</strain>
    </source>
</reference>
<sequence length="249" mass="26230">MIDVGEPPAFVASPGELDLGGDPREVGPAADVGAFEYQRRAPAVAATVPATATGGQVVTLTATGTDPDAGDALTYTWDFGDGTGAAGPSVSHSYAPGQRTWKVVVTDPTGQTATATGTIDVAAAPAPPVVVTPPPVVTPPTTAPRAPRLTRASLSRRRFRATQAGLVLRFTLDRRARVAFVLQRRRGTRFRTVGSLPTTKTLPAGSRRRAFTPRLKGRRLVPGSYRLVLTAIADGKRSTPVRLTFVVRR</sequence>
<feature type="region of interest" description="Disordered" evidence="1">
    <location>
        <begin position="1"/>
        <end position="22"/>
    </location>
</feature>
<dbReference type="InterPro" id="IPR035986">
    <property type="entry name" value="PKD_dom_sf"/>
</dbReference>
<organism evidence="3 4">
    <name type="scientific">Paraconexibacter algicola</name>
    <dbReference type="NCBI Taxonomy" id="2133960"/>
    <lineage>
        <taxon>Bacteria</taxon>
        <taxon>Bacillati</taxon>
        <taxon>Actinomycetota</taxon>
        <taxon>Thermoleophilia</taxon>
        <taxon>Solirubrobacterales</taxon>
        <taxon>Paraconexibacteraceae</taxon>
        <taxon>Paraconexibacter</taxon>
    </lineage>
</organism>
<dbReference type="PROSITE" id="PS50093">
    <property type="entry name" value="PKD"/>
    <property type="match status" value="1"/>
</dbReference>
<dbReference type="InterPro" id="IPR000601">
    <property type="entry name" value="PKD_dom"/>
</dbReference>
<dbReference type="EMBL" id="PYYB01000003">
    <property type="protein sequence ID" value="PTL55800.1"/>
    <property type="molecule type" value="Genomic_DNA"/>
</dbReference>
<feature type="domain" description="PKD" evidence="2">
    <location>
        <begin position="45"/>
        <end position="121"/>
    </location>
</feature>
<comment type="caution">
    <text evidence="3">The sequence shown here is derived from an EMBL/GenBank/DDBJ whole genome shotgun (WGS) entry which is preliminary data.</text>
</comment>